<sequence length="319" mass="36129">MNFARVMAAELSPPASMPFNYKNAQTRFDSFSRLGALLMSDEKRNLAHHGMYYDGATKTYRCAYCPAAMGKCCARAIKYHKFSAACPRSAELLRVNRALRRFSFSVFKAARVRYEKRRDELADNGFHFDATRLKVKCSGCGMIIEQLCKDDNVRAVHQLYSPRCVFVYGDSACASRLDQTHNLCEDEKPFACATRQTPSAPVLSDEDVEQSTRNLTSTMQSLQIVDRAESLYPKLNCKKTEQVVEGVNSNDEVNESSKTPTVSVVASPEDRMCKICFERERQICFAPCGHLSTCERCAQRCVRCCMCRKPVKDKIRVFI</sequence>
<dbReference type="GO" id="GO:0031398">
    <property type="term" value="P:positive regulation of protein ubiquitination"/>
    <property type="evidence" value="ECO:0007669"/>
    <property type="project" value="TreeGrafter"/>
</dbReference>
<dbReference type="InterPro" id="IPR001841">
    <property type="entry name" value="Znf_RING"/>
</dbReference>
<dbReference type="InterPro" id="IPR050784">
    <property type="entry name" value="IAP"/>
</dbReference>
<dbReference type="EMBL" id="EU309041">
    <property type="protein sequence ID" value="ABY65789.1"/>
    <property type="molecule type" value="Genomic_DNA"/>
</dbReference>
<dbReference type="PROSITE" id="PS50089">
    <property type="entry name" value="ZF_RING_2"/>
    <property type="match status" value="1"/>
</dbReference>
<keyword evidence="4" id="KW-1185">Reference proteome</keyword>
<protein>
    <submittedName>
        <fullName evidence="3">Inhibitor of apoptosis protein 2</fullName>
    </submittedName>
</protein>
<evidence type="ECO:0000313" key="4">
    <source>
        <dbReference type="Proteomes" id="UP000203316"/>
    </source>
</evidence>
<evidence type="ECO:0000313" key="3">
    <source>
        <dbReference type="EMBL" id="ABY65789.1"/>
    </source>
</evidence>
<keyword evidence="1" id="KW-0863">Zinc-finger</keyword>
<keyword evidence="1" id="KW-0479">Metal-binding</keyword>
<evidence type="ECO:0000256" key="1">
    <source>
        <dbReference type="PROSITE-ProRule" id="PRU00175"/>
    </source>
</evidence>
<dbReference type="GO" id="GO:0061630">
    <property type="term" value="F:ubiquitin protein ligase activity"/>
    <property type="evidence" value="ECO:0007669"/>
    <property type="project" value="TreeGrafter"/>
</dbReference>
<accession>B0FDT1</accession>
<dbReference type="GO" id="GO:0051726">
    <property type="term" value="P:regulation of cell cycle"/>
    <property type="evidence" value="ECO:0007669"/>
    <property type="project" value="TreeGrafter"/>
</dbReference>
<name>B0FDT1_9ABAC</name>
<dbReference type="GO" id="GO:0043027">
    <property type="term" value="F:cysteine-type endopeptidase inhibitor activity involved in apoptotic process"/>
    <property type="evidence" value="ECO:0007669"/>
    <property type="project" value="TreeGrafter"/>
</dbReference>
<dbReference type="Pfam" id="PF00653">
    <property type="entry name" value="BIR"/>
    <property type="match status" value="1"/>
</dbReference>
<dbReference type="SUPFAM" id="SSF57924">
    <property type="entry name" value="Inhibitor of apoptosis (IAP) repeat"/>
    <property type="match status" value="2"/>
</dbReference>
<dbReference type="KEGG" id="vg:5850533"/>
<evidence type="ECO:0000259" key="2">
    <source>
        <dbReference type="PROSITE" id="PS50089"/>
    </source>
</evidence>
<reference evidence="3 4" key="1">
    <citation type="submission" date="2007-11" db="EMBL/GenBank/DDBJ databases">
        <title>Sequence and organization of Orgyia leucostigma nucleopolyhedrovirus genome.</title>
        <authorList>
            <person name="Eveleigh R.J.M."/>
            <person name="Lapointe R."/>
            <person name="Graham R.I."/>
            <person name="Lauzon H.A.M."/>
            <person name="Pavlik L."/>
            <person name="Arif B.M."/>
            <person name="Lucarotti C.J."/>
        </authorList>
    </citation>
    <scope>NUCLEOTIDE SEQUENCE [LARGE SCALE GENOMIC DNA]</scope>
    <source>
        <strain evidence="3">CFS-77</strain>
    </source>
</reference>
<dbReference type="GO" id="GO:0008270">
    <property type="term" value="F:zinc ion binding"/>
    <property type="evidence" value="ECO:0007669"/>
    <property type="project" value="UniProtKB-KW"/>
</dbReference>
<proteinExistence type="predicted"/>
<dbReference type="OrthoDB" id="9255at10239"/>
<dbReference type="InterPro" id="IPR001370">
    <property type="entry name" value="BIR_rpt"/>
</dbReference>
<organism evidence="3 4">
    <name type="scientific">Orgyia leucostigma nucleopolyhedrovirus</name>
    <dbReference type="NCBI Taxonomy" id="490711"/>
    <lineage>
        <taxon>Viruses</taxon>
        <taxon>Viruses incertae sedis</taxon>
        <taxon>Naldaviricetes</taxon>
        <taxon>Lefavirales</taxon>
        <taxon>Baculoviridae</taxon>
        <taxon>Alphabaculovirus</taxon>
        <taxon>Alphabaculovirus orleucostigmae</taxon>
    </lineage>
</organism>
<dbReference type="Gene3D" id="1.10.1170.10">
    <property type="entry name" value="Inhibitor Of Apoptosis Protein (2mihbC-IAP-1), Chain A"/>
    <property type="match status" value="1"/>
</dbReference>
<dbReference type="PANTHER" id="PTHR10044:SF139">
    <property type="entry name" value="DEATH-ASSOCIATED INHIBITOR OF APOPTOSIS 2"/>
    <property type="match status" value="1"/>
</dbReference>
<dbReference type="PROSITE" id="PS50143">
    <property type="entry name" value="BIR_REPEAT_2"/>
    <property type="match status" value="1"/>
</dbReference>
<dbReference type="Pfam" id="PF13920">
    <property type="entry name" value="zf-C3HC4_3"/>
    <property type="match status" value="1"/>
</dbReference>
<dbReference type="SMART" id="SM00238">
    <property type="entry name" value="BIR"/>
    <property type="match status" value="1"/>
</dbReference>
<dbReference type="RefSeq" id="YP_001650973.1">
    <property type="nucleotide sequence ID" value="NC_010276.1"/>
</dbReference>
<dbReference type="Proteomes" id="UP000203316">
    <property type="component" value="Segment"/>
</dbReference>
<dbReference type="InterPro" id="IPR013083">
    <property type="entry name" value="Znf_RING/FYVE/PHD"/>
</dbReference>
<dbReference type="PANTHER" id="PTHR10044">
    <property type="entry name" value="INHIBITOR OF APOPTOSIS"/>
    <property type="match status" value="1"/>
</dbReference>
<dbReference type="GeneID" id="5850533"/>
<feature type="domain" description="RING-type" evidence="2">
    <location>
        <begin position="273"/>
        <end position="308"/>
    </location>
</feature>
<keyword evidence="1" id="KW-0862">Zinc</keyword>
<dbReference type="Gene3D" id="3.30.40.10">
    <property type="entry name" value="Zinc/RING finger domain, C3HC4 (zinc finger)"/>
    <property type="match status" value="1"/>
</dbReference>